<dbReference type="AlphaFoldDB" id="B1VKK0"/>
<organism evidence="1 3">
    <name type="scientific">Streptomyces griseus subsp. griseus (strain JCM 4626 / CBS 651.72 / NBRC 13350 / KCC S-0626 / ISP 5235)</name>
    <dbReference type="NCBI Taxonomy" id="455632"/>
    <lineage>
        <taxon>Bacteria</taxon>
        <taxon>Bacillati</taxon>
        <taxon>Actinomycetota</taxon>
        <taxon>Actinomycetes</taxon>
        <taxon>Kitasatosporales</taxon>
        <taxon>Streptomycetaceae</taxon>
        <taxon>Streptomyces</taxon>
    </lineage>
</organism>
<reference evidence="1" key="3">
    <citation type="journal article" date="2008" name="J. Biol. Chem.">
        <title>Phenolic lipids synthesized by type III polyketide synthase confer penicillin resistance on Streptomyces griseus.</title>
        <authorList>
            <person name="Funabashi M."/>
            <person name="Funa N."/>
            <person name="Horinouchi S."/>
        </authorList>
    </citation>
    <scope>NUCLEOTIDE SEQUENCE</scope>
    <source>
        <strain evidence="1">NBRC 13350</strain>
    </source>
</reference>
<dbReference type="HOGENOM" id="CLU_1554406_0_0_11"/>
<dbReference type="eggNOG" id="ENOG5030MH8">
    <property type="taxonomic scope" value="Bacteria"/>
</dbReference>
<reference evidence="1" key="4">
    <citation type="journal article" date="2008" name="Microbiology">
        <title>Conditionally positive effect of the TetR-family transcriptional regulator AtrA on streptomycin production by Streptomyces griseus.</title>
        <authorList>
            <person name="Hirano S."/>
            <person name="Tanaka K."/>
            <person name="Ohnishi Y."/>
            <person name="Horinouchi S."/>
        </authorList>
    </citation>
    <scope>NUCLEOTIDE SEQUENCE</scope>
    <source>
        <strain evidence="1">NBRC 13350</strain>
    </source>
</reference>
<proteinExistence type="predicted"/>
<protein>
    <submittedName>
        <fullName evidence="1">Uncharacterized protein</fullName>
    </submittedName>
</protein>
<reference evidence="1" key="2">
    <citation type="journal article" date="2008" name="J. Bacteriol.">
        <title>The genome sequence of the streptomycin-producing microorganism Streptomyces griseus IFO 13350.</title>
        <authorList>
            <person name="Ohnishi Y."/>
            <person name="Ishikawa J."/>
            <person name="Hara H."/>
            <person name="Suzuki H."/>
            <person name="Ikenoya M."/>
            <person name="Ikeda H."/>
            <person name="Yamashita A."/>
            <person name="Hattori M."/>
            <person name="Horinouchi S."/>
        </authorList>
    </citation>
    <scope>NUCLEOTIDE SEQUENCE</scope>
    <source>
        <strain evidence="1">NBRC 13350</strain>
    </source>
</reference>
<name>B1VKK0_STRGG</name>
<evidence type="ECO:0000313" key="3">
    <source>
        <dbReference type="Proteomes" id="UP000001685"/>
    </source>
</evidence>
<gene>
    <name evidence="1" type="ordered locus">SGR_2t</name>
    <name evidence="2" type="ordered locus">SGR_7137t</name>
</gene>
<dbReference type="EMBL" id="AP009493">
    <property type="protein sequence ID" value="BAG23964.1"/>
    <property type="molecule type" value="Genomic_DNA"/>
</dbReference>
<reference evidence="3" key="1">
    <citation type="journal article" date="2008" name="J. Bacteriol.">
        <title>Genome sequence of the streptomycin-producing microorganism Streptomyces griseus IFO 13350.</title>
        <authorList>
            <person name="Ohnishi Y."/>
            <person name="Ishikawa J."/>
            <person name="Hara H."/>
            <person name="Suzuki H."/>
            <person name="Ikenoya M."/>
            <person name="Ikeda H."/>
            <person name="Yamashita A."/>
            <person name="Hattori M."/>
            <person name="Horinouchi S."/>
        </authorList>
    </citation>
    <scope>NUCLEOTIDE SEQUENCE [LARGE SCALE GENOMIC DNA]</scope>
    <source>
        <strain evidence="3">JCM 4626 / NBRC 13350</strain>
    </source>
</reference>
<dbReference type="EMBL" id="AP009493">
    <property type="protein sequence ID" value="BAG16831.1"/>
    <property type="molecule type" value="Genomic_DNA"/>
</dbReference>
<dbReference type="Proteomes" id="UP000001685">
    <property type="component" value="Chromosome"/>
</dbReference>
<dbReference type="KEGG" id="sgr:SGR_2t"/>
<evidence type="ECO:0000313" key="2">
    <source>
        <dbReference type="EMBL" id="BAG23964.1"/>
    </source>
</evidence>
<evidence type="ECO:0000313" key="1">
    <source>
        <dbReference type="EMBL" id="BAG16831.1"/>
    </source>
</evidence>
<sequence>MTWQGGSAGSGAGTISSRAAPGVSTGLLQAPAICLPDFLLRRLLISTVATMTLDDPTAKVREVMLVERPIGTRLSRSRTPGGNSALARDDDNSLVTHAVLYPTEAFTAEEVVKIVGATAALAATAGIAVGAVAMKAGPRVKSTFSGLRSKLTLKAEEVTAAAAEQVPEQPGT</sequence>
<dbReference type="KEGG" id="sgr:SGR_7137t"/>
<accession>B1VKK0</accession>